<evidence type="ECO:0000313" key="1">
    <source>
        <dbReference type="EMBL" id="JAD99232.1"/>
    </source>
</evidence>
<protein>
    <submittedName>
        <fullName evidence="1">Uncharacterized protein</fullName>
    </submittedName>
</protein>
<organism evidence="1">
    <name type="scientific">Arundo donax</name>
    <name type="common">Giant reed</name>
    <name type="synonym">Donax arundinaceus</name>
    <dbReference type="NCBI Taxonomy" id="35708"/>
    <lineage>
        <taxon>Eukaryota</taxon>
        <taxon>Viridiplantae</taxon>
        <taxon>Streptophyta</taxon>
        <taxon>Embryophyta</taxon>
        <taxon>Tracheophyta</taxon>
        <taxon>Spermatophyta</taxon>
        <taxon>Magnoliopsida</taxon>
        <taxon>Liliopsida</taxon>
        <taxon>Poales</taxon>
        <taxon>Poaceae</taxon>
        <taxon>PACMAD clade</taxon>
        <taxon>Arundinoideae</taxon>
        <taxon>Arundineae</taxon>
        <taxon>Arundo</taxon>
    </lineage>
</organism>
<proteinExistence type="predicted"/>
<name>A0A0A9ET86_ARUDO</name>
<dbReference type="AlphaFoldDB" id="A0A0A9ET86"/>
<accession>A0A0A9ET86</accession>
<dbReference type="EMBL" id="GBRH01198663">
    <property type="protein sequence ID" value="JAD99232.1"/>
    <property type="molecule type" value="Transcribed_RNA"/>
</dbReference>
<sequence length="29" mass="3307">MQASSFRTCYCKNNVLCVPSTQLIDRRTA</sequence>
<reference evidence="1" key="2">
    <citation type="journal article" date="2015" name="Data Brief">
        <title>Shoot transcriptome of the giant reed, Arundo donax.</title>
        <authorList>
            <person name="Barrero R.A."/>
            <person name="Guerrero F.D."/>
            <person name="Moolhuijzen P."/>
            <person name="Goolsby J.A."/>
            <person name="Tidwell J."/>
            <person name="Bellgard S.E."/>
            <person name="Bellgard M.I."/>
        </authorList>
    </citation>
    <scope>NUCLEOTIDE SEQUENCE</scope>
    <source>
        <tissue evidence="1">Shoot tissue taken approximately 20 cm above the soil surface</tissue>
    </source>
</reference>
<reference evidence="1" key="1">
    <citation type="submission" date="2014-09" db="EMBL/GenBank/DDBJ databases">
        <authorList>
            <person name="Magalhaes I.L.F."/>
            <person name="Oliveira U."/>
            <person name="Santos F.R."/>
            <person name="Vidigal T.H.D.A."/>
            <person name="Brescovit A.D."/>
            <person name="Santos A.J."/>
        </authorList>
    </citation>
    <scope>NUCLEOTIDE SEQUENCE</scope>
    <source>
        <tissue evidence="1">Shoot tissue taken approximately 20 cm above the soil surface</tissue>
    </source>
</reference>